<dbReference type="PROSITE" id="PS00122">
    <property type="entry name" value="CARBOXYLESTERASE_B_1"/>
    <property type="match status" value="1"/>
</dbReference>
<dbReference type="InterPro" id="IPR002018">
    <property type="entry name" value="CarbesteraseB"/>
</dbReference>
<dbReference type="OrthoDB" id="408631at2759"/>
<proteinExistence type="inferred from homology"/>
<gene>
    <name evidence="5" type="ORF">ASPVEDRAFT_192318</name>
</gene>
<dbReference type="VEuPathDB" id="FungiDB:ASPVEDRAFT_192318"/>
<organism evidence="5 6">
    <name type="scientific">Aspergillus versicolor CBS 583.65</name>
    <dbReference type="NCBI Taxonomy" id="1036611"/>
    <lineage>
        <taxon>Eukaryota</taxon>
        <taxon>Fungi</taxon>
        <taxon>Dikarya</taxon>
        <taxon>Ascomycota</taxon>
        <taxon>Pezizomycotina</taxon>
        <taxon>Eurotiomycetes</taxon>
        <taxon>Eurotiomycetidae</taxon>
        <taxon>Eurotiales</taxon>
        <taxon>Aspergillaceae</taxon>
        <taxon>Aspergillus</taxon>
        <taxon>Aspergillus subgen. Nidulantes</taxon>
    </lineage>
</organism>
<feature type="chain" id="PRO_5011812291" description="Carboxylic ester hydrolase" evidence="3">
    <location>
        <begin position="25"/>
        <end position="582"/>
    </location>
</feature>
<dbReference type="AlphaFoldDB" id="A0A1L9PKB3"/>
<keyword evidence="3" id="KW-0732">Signal</keyword>
<dbReference type="InterPro" id="IPR019826">
    <property type="entry name" value="Carboxylesterase_B_AS"/>
</dbReference>
<name>A0A1L9PKB3_ASPVE</name>
<evidence type="ECO:0000256" key="2">
    <source>
        <dbReference type="ARBA" id="ARBA00022801"/>
    </source>
</evidence>
<evidence type="ECO:0000256" key="1">
    <source>
        <dbReference type="ARBA" id="ARBA00005964"/>
    </source>
</evidence>
<dbReference type="InterPro" id="IPR019819">
    <property type="entry name" value="Carboxylesterase_B_CS"/>
</dbReference>
<feature type="domain" description="Carboxylesterase type B" evidence="4">
    <location>
        <begin position="28"/>
        <end position="537"/>
    </location>
</feature>
<dbReference type="PANTHER" id="PTHR43918:SF4">
    <property type="entry name" value="CARBOXYLIC ESTER HYDROLASE"/>
    <property type="match status" value="1"/>
</dbReference>
<reference evidence="6" key="1">
    <citation type="journal article" date="2017" name="Genome Biol.">
        <title>Comparative genomics reveals high biological diversity and specific adaptations in the industrially and medically important fungal genus Aspergillus.</title>
        <authorList>
            <person name="de Vries R.P."/>
            <person name="Riley R."/>
            <person name="Wiebenga A."/>
            <person name="Aguilar-Osorio G."/>
            <person name="Amillis S."/>
            <person name="Uchima C.A."/>
            <person name="Anderluh G."/>
            <person name="Asadollahi M."/>
            <person name="Askin M."/>
            <person name="Barry K."/>
            <person name="Battaglia E."/>
            <person name="Bayram O."/>
            <person name="Benocci T."/>
            <person name="Braus-Stromeyer S.A."/>
            <person name="Caldana C."/>
            <person name="Canovas D."/>
            <person name="Cerqueira G.C."/>
            <person name="Chen F."/>
            <person name="Chen W."/>
            <person name="Choi C."/>
            <person name="Clum A."/>
            <person name="Dos Santos R.A."/>
            <person name="Damasio A.R."/>
            <person name="Diallinas G."/>
            <person name="Emri T."/>
            <person name="Fekete E."/>
            <person name="Flipphi M."/>
            <person name="Freyberg S."/>
            <person name="Gallo A."/>
            <person name="Gournas C."/>
            <person name="Habgood R."/>
            <person name="Hainaut M."/>
            <person name="Harispe M.L."/>
            <person name="Henrissat B."/>
            <person name="Hilden K.S."/>
            <person name="Hope R."/>
            <person name="Hossain A."/>
            <person name="Karabika E."/>
            <person name="Karaffa L."/>
            <person name="Karanyi Z."/>
            <person name="Krasevec N."/>
            <person name="Kuo A."/>
            <person name="Kusch H."/>
            <person name="LaButti K."/>
            <person name="Lagendijk E.L."/>
            <person name="Lapidus A."/>
            <person name="Levasseur A."/>
            <person name="Lindquist E."/>
            <person name="Lipzen A."/>
            <person name="Logrieco A.F."/>
            <person name="MacCabe A."/>
            <person name="Maekelae M.R."/>
            <person name="Malavazi I."/>
            <person name="Melin P."/>
            <person name="Meyer V."/>
            <person name="Mielnichuk N."/>
            <person name="Miskei M."/>
            <person name="Molnar A.P."/>
            <person name="Mule G."/>
            <person name="Ngan C.Y."/>
            <person name="Orejas M."/>
            <person name="Orosz E."/>
            <person name="Ouedraogo J.P."/>
            <person name="Overkamp K.M."/>
            <person name="Park H.-S."/>
            <person name="Perrone G."/>
            <person name="Piumi F."/>
            <person name="Punt P.J."/>
            <person name="Ram A.F."/>
            <person name="Ramon A."/>
            <person name="Rauscher S."/>
            <person name="Record E."/>
            <person name="Riano-Pachon D.M."/>
            <person name="Robert V."/>
            <person name="Roehrig J."/>
            <person name="Ruller R."/>
            <person name="Salamov A."/>
            <person name="Salih N.S."/>
            <person name="Samson R.A."/>
            <person name="Sandor E."/>
            <person name="Sanguinetti M."/>
            <person name="Schuetze T."/>
            <person name="Sepcic K."/>
            <person name="Shelest E."/>
            <person name="Sherlock G."/>
            <person name="Sophianopoulou V."/>
            <person name="Squina F.M."/>
            <person name="Sun H."/>
            <person name="Susca A."/>
            <person name="Todd R.B."/>
            <person name="Tsang A."/>
            <person name="Unkles S.E."/>
            <person name="van de Wiele N."/>
            <person name="van Rossen-Uffink D."/>
            <person name="Oliveira J.V."/>
            <person name="Vesth T.C."/>
            <person name="Visser J."/>
            <person name="Yu J.-H."/>
            <person name="Zhou M."/>
            <person name="Andersen M.R."/>
            <person name="Archer D.B."/>
            <person name="Baker S.E."/>
            <person name="Benoit I."/>
            <person name="Brakhage A.A."/>
            <person name="Braus G.H."/>
            <person name="Fischer R."/>
            <person name="Frisvad J.C."/>
            <person name="Goldman G.H."/>
            <person name="Houbraken J."/>
            <person name="Oakley B."/>
            <person name="Pocsi I."/>
            <person name="Scazzocchio C."/>
            <person name="Seiboth B."/>
            <person name="vanKuyk P.A."/>
            <person name="Wortman J."/>
            <person name="Dyer P.S."/>
            <person name="Grigoriev I.V."/>
        </authorList>
    </citation>
    <scope>NUCLEOTIDE SEQUENCE [LARGE SCALE GENOMIC DNA]</scope>
    <source>
        <strain evidence="6">CBS 583.65</strain>
    </source>
</reference>
<dbReference type="PROSITE" id="PS00941">
    <property type="entry name" value="CARBOXYLESTERASE_B_2"/>
    <property type="match status" value="1"/>
</dbReference>
<comment type="similarity">
    <text evidence="1 3">Belongs to the type-B carboxylesterase/lipase family.</text>
</comment>
<evidence type="ECO:0000313" key="6">
    <source>
        <dbReference type="Proteomes" id="UP000184073"/>
    </source>
</evidence>
<dbReference type="GeneID" id="63724623"/>
<dbReference type="Gene3D" id="3.40.50.1820">
    <property type="entry name" value="alpha/beta hydrolase"/>
    <property type="match status" value="1"/>
</dbReference>
<dbReference type="GO" id="GO:0052689">
    <property type="term" value="F:carboxylic ester hydrolase activity"/>
    <property type="evidence" value="ECO:0007669"/>
    <property type="project" value="TreeGrafter"/>
</dbReference>
<dbReference type="RefSeq" id="XP_040667731.1">
    <property type="nucleotide sequence ID" value="XM_040809112.1"/>
</dbReference>
<evidence type="ECO:0000256" key="3">
    <source>
        <dbReference type="RuleBase" id="RU361235"/>
    </source>
</evidence>
<feature type="signal peptide" evidence="3">
    <location>
        <begin position="1"/>
        <end position="24"/>
    </location>
</feature>
<dbReference type="Pfam" id="PF00135">
    <property type="entry name" value="COesterase"/>
    <property type="match status" value="1"/>
</dbReference>
<dbReference type="EC" id="3.1.1.-" evidence="3"/>
<dbReference type="InterPro" id="IPR050654">
    <property type="entry name" value="AChE-related_enzymes"/>
</dbReference>
<dbReference type="STRING" id="1036611.A0A1L9PKB3"/>
<sequence>MAQLRILQVLWPALICSLFIIVQAKQPPQATVENGTYAGIHNSHYNVDYFLGIPFAQPPVGDLRLAPPAPLNQSFSVVRNATKMQPACVQFLAATIDRPVSEDCLTLNVYRPSGYENQTLPVLVWIYGGGYVQGSNSDPRYNLTFIVNNSVRMNKPIIAVALNYRLNGFGFMGGPVIREQGLANLGLRDQRLALQWIQENIHSFGGDRTKVTIWGQSAGAGSVGSQLLAYGGRDDSLFRAAIADSGGPLGFQGPSSDAQLDSWNAVLRLTGCSGSSDPLSCLRGVSSTNFTSAVNASGARFGPFYDGDFLQTYSSAQLSKGQFVKVPLLTGSNTDEGTGFAGDSPYIGALPETSYPNETSFLAVVNGSIVDSSPTALAVISALYPNIPAINVPHTHHGPLNSTFGSHYGRVATFSGDNSIHRGRRMASQMWTKYNTPVYSYLFDQWPIGGLPNTTGTTHFTEVPLIHDNEVGNGFEAPWYPAGSEFAGMDQDFYSLARLMSRMWISFVHDLDPNEHGVSEYNSHPIPRWTPYANNERDALDGYGVNLRFLSTLPGLAELQPDTWRAEAIQYLNENSYALFGV</sequence>
<keyword evidence="2 3" id="KW-0378">Hydrolase</keyword>
<keyword evidence="6" id="KW-1185">Reference proteome</keyword>
<dbReference type="SUPFAM" id="SSF53474">
    <property type="entry name" value="alpha/beta-Hydrolases"/>
    <property type="match status" value="1"/>
</dbReference>
<dbReference type="EMBL" id="KV878128">
    <property type="protein sequence ID" value="OJJ01969.1"/>
    <property type="molecule type" value="Genomic_DNA"/>
</dbReference>
<evidence type="ECO:0000259" key="4">
    <source>
        <dbReference type="Pfam" id="PF00135"/>
    </source>
</evidence>
<accession>A0A1L9PKB3</accession>
<evidence type="ECO:0000313" key="5">
    <source>
        <dbReference type="EMBL" id="OJJ01969.1"/>
    </source>
</evidence>
<dbReference type="PANTHER" id="PTHR43918">
    <property type="entry name" value="ACETYLCHOLINESTERASE"/>
    <property type="match status" value="1"/>
</dbReference>
<dbReference type="InterPro" id="IPR029058">
    <property type="entry name" value="AB_hydrolase_fold"/>
</dbReference>
<protein>
    <recommendedName>
        <fullName evidence="3">Carboxylic ester hydrolase</fullName>
        <ecNumber evidence="3">3.1.1.-</ecNumber>
    </recommendedName>
</protein>
<dbReference type="Proteomes" id="UP000184073">
    <property type="component" value="Unassembled WGS sequence"/>
</dbReference>